<dbReference type="AlphaFoldDB" id="A0A6L8WA99"/>
<evidence type="ECO:0000256" key="4">
    <source>
        <dbReference type="ARBA" id="ARBA00022475"/>
    </source>
</evidence>
<dbReference type="Gene3D" id="1.10.3720.10">
    <property type="entry name" value="MetI-like"/>
    <property type="match status" value="1"/>
</dbReference>
<comment type="subcellular location">
    <subcellularLocation>
        <location evidence="1 8">Cell membrane</location>
        <topology evidence="1 8">Multi-pass membrane protein</topology>
    </subcellularLocation>
</comment>
<dbReference type="Proteomes" id="UP000476030">
    <property type="component" value="Unassembled WGS sequence"/>
</dbReference>
<dbReference type="EMBL" id="WTUW01000002">
    <property type="protein sequence ID" value="MZR31544.1"/>
    <property type="molecule type" value="Genomic_DNA"/>
</dbReference>
<proteinExistence type="inferred from homology"/>
<feature type="domain" description="ABC transmembrane type-1" evidence="9">
    <location>
        <begin position="41"/>
        <end position="246"/>
    </location>
</feature>
<dbReference type="InterPro" id="IPR035906">
    <property type="entry name" value="MetI-like_sf"/>
</dbReference>
<protein>
    <submittedName>
        <fullName evidence="10">ABC transporter permease subunit</fullName>
    </submittedName>
</protein>
<organism evidence="10 11">
    <name type="scientific">Sneathiella litorea</name>
    <dbReference type="NCBI Taxonomy" id="2606216"/>
    <lineage>
        <taxon>Bacteria</taxon>
        <taxon>Pseudomonadati</taxon>
        <taxon>Pseudomonadota</taxon>
        <taxon>Alphaproteobacteria</taxon>
        <taxon>Sneathiellales</taxon>
        <taxon>Sneathiellaceae</taxon>
        <taxon>Sneathiella</taxon>
    </lineage>
</organism>
<sequence>MLVAFFLIPTLDILRASVYDPEFTTKHFTKLFSSNVYLDVLWRTIRLSCIVALICAVIAYPISYFIVQRPRKQQIFFLFLVFIPLWMSVLIRSYAWMVVLGREGLINAILIGLGFTDAPVKMLFTTGAVYVAMVQILLPIQIVTCYSAMTEIDLDLMRAARILGAKPWQAIRRVFLPLSLDGTVTGAIIVFMLSMGFFITPALVGGRKDIMMANLIEFQVNQLNWGFAAAISIVLLIGTVLCVIIIKRLSKILTGRLVGGGNA</sequence>
<comment type="similarity">
    <text evidence="2">Belongs to the binding-protein-dependent transport system permease family. CysTW subfamily.</text>
</comment>
<evidence type="ECO:0000256" key="6">
    <source>
        <dbReference type="ARBA" id="ARBA00022989"/>
    </source>
</evidence>
<dbReference type="PANTHER" id="PTHR42929">
    <property type="entry name" value="INNER MEMBRANE ABC TRANSPORTER PERMEASE PROTEIN YDCU-RELATED-RELATED"/>
    <property type="match status" value="1"/>
</dbReference>
<evidence type="ECO:0000256" key="8">
    <source>
        <dbReference type="RuleBase" id="RU363032"/>
    </source>
</evidence>
<keyword evidence="5 8" id="KW-0812">Transmembrane</keyword>
<feature type="transmembrane region" description="Helical" evidence="8">
    <location>
        <begin position="223"/>
        <end position="246"/>
    </location>
</feature>
<dbReference type="GO" id="GO:0005886">
    <property type="term" value="C:plasma membrane"/>
    <property type="evidence" value="ECO:0007669"/>
    <property type="project" value="UniProtKB-SubCell"/>
</dbReference>
<evidence type="ECO:0000313" key="11">
    <source>
        <dbReference type="Proteomes" id="UP000476030"/>
    </source>
</evidence>
<dbReference type="PANTHER" id="PTHR42929:SF5">
    <property type="entry name" value="ABC TRANSPORTER PERMEASE PROTEIN"/>
    <property type="match status" value="1"/>
</dbReference>
<keyword evidence="6 8" id="KW-1133">Transmembrane helix</keyword>
<dbReference type="SUPFAM" id="SSF161098">
    <property type="entry name" value="MetI-like"/>
    <property type="match status" value="1"/>
</dbReference>
<dbReference type="InterPro" id="IPR000515">
    <property type="entry name" value="MetI-like"/>
</dbReference>
<evidence type="ECO:0000256" key="2">
    <source>
        <dbReference type="ARBA" id="ARBA00007069"/>
    </source>
</evidence>
<name>A0A6L8WA99_9PROT</name>
<gene>
    <name evidence="10" type="ORF">GQE98_12960</name>
</gene>
<feature type="transmembrane region" description="Helical" evidence="8">
    <location>
        <begin position="170"/>
        <end position="203"/>
    </location>
</feature>
<dbReference type="Pfam" id="PF00528">
    <property type="entry name" value="BPD_transp_1"/>
    <property type="match status" value="1"/>
</dbReference>
<keyword evidence="7 8" id="KW-0472">Membrane</keyword>
<feature type="transmembrane region" description="Helical" evidence="8">
    <location>
        <begin position="128"/>
        <end position="149"/>
    </location>
</feature>
<evidence type="ECO:0000256" key="5">
    <source>
        <dbReference type="ARBA" id="ARBA00022692"/>
    </source>
</evidence>
<accession>A0A6L8WA99</accession>
<dbReference type="CDD" id="cd06261">
    <property type="entry name" value="TM_PBP2"/>
    <property type="match status" value="1"/>
</dbReference>
<evidence type="ECO:0000259" key="9">
    <source>
        <dbReference type="PROSITE" id="PS50928"/>
    </source>
</evidence>
<feature type="transmembrane region" description="Helical" evidence="8">
    <location>
        <begin position="40"/>
        <end position="63"/>
    </location>
</feature>
<evidence type="ECO:0000313" key="10">
    <source>
        <dbReference type="EMBL" id="MZR31544.1"/>
    </source>
</evidence>
<feature type="transmembrane region" description="Helical" evidence="8">
    <location>
        <begin position="75"/>
        <end position="95"/>
    </location>
</feature>
<keyword evidence="11" id="KW-1185">Reference proteome</keyword>
<dbReference type="PROSITE" id="PS50928">
    <property type="entry name" value="ABC_TM1"/>
    <property type="match status" value="1"/>
</dbReference>
<keyword evidence="4" id="KW-1003">Cell membrane</keyword>
<evidence type="ECO:0000256" key="7">
    <source>
        <dbReference type="ARBA" id="ARBA00023136"/>
    </source>
</evidence>
<comment type="caution">
    <text evidence="10">The sequence shown here is derived from an EMBL/GenBank/DDBJ whole genome shotgun (WGS) entry which is preliminary data.</text>
</comment>
<dbReference type="GO" id="GO:0055085">
    <property type="term" value="P:transmembrane transport"/>
    <property type="evidence" value="ECO:0007669"/>
    <property type="project" value="InterPro"/>
</dbReference>
<evidence type="ECO:0000256" key="1">
    <source>
        <dbReference type="ARBA" id="ARBA00004651"/>
    </source>
</evidence>
<evidence type="ECO:0000256" key="3">
    <source>
        <dbReference type="ARBA" id="ARBA00022448"/>
    </source>
</evidence>
<keyword evidence="3 8" id="KW-0813">Transport</keyword>
<reference evidence="10 11" key="1">
    <citation type="submission" date="2019-12" db="EMBL/GenBank/DDBJ databases">
        <title>Snethiella sp. nov. sp. isolated from sea sand.</title>
        <authorList>
            <person name="Kim J."/>
            <person name="Jeong S.E."/>
            <person name="Jung H.S."/>
            <person name="Jeon C.O."/>
        </authorList>
    </citation>
    <scope>NUCLEOTIDE SEQUENCE [LARGE SCALE GENOMIC DNA]</scope>
    <source>
        <strain evidence="10 11">DP05</strain>
    </source>
</reference>